<gene>
    <name evidence="2" type="ORF">BDY21DRAFT_336915</name>
</gene>
<evidence type="ECO:0000313" key="2">
    <source>
        <dbReference type="EMBL" id="KAF2459920.1"/>
    </source>
</evidence>
<dbReference type="Proteomes" id="UP000799766">
    <property type="component" value="Unassembled WGS sequence"/>
</dbReference>
<name>A0A6A6P7J4_9PEZI</name>
<protein>
    <submittedName>
        <fullName evidence="2">Uncharacterized protein</fullName>
    </submittedName>
</protein>
<reference evidence="2" key="1">
    <citation type="journal article" date="2020" name="Stud. Mycol.">
        <title>101 Dothideomycetes genomes: a test case for predicting lifestyles and emergence of pathogens.</title>
        <authorList>
            <person name="Haridas S."/>
            <person name="Albert R."/>
            <person name="Binder M."/>
            <person name="Bloem J."/>
            <person name="Labutti K."/>
            <person name="Salamov A."/>
            <person name="Andreopoulos B."/>
            <person name="Baker S."/>
            <person name="Barry K."/>
            <person name="Bills G."/>
            <person name="Bluhm B."/>
            <person name="Cannon C."/>
            <person name="Castanera R."/>
            <person name="Culley D."/>
            <person name="Daum C."/>
            <person name="Ezra D."/>
            <person name="Gonzalez J."/>
            <person name="Henrissat B."/>
            <person name="Kuo A."/>
            <person name="Liang C."/>
            <person name="Lipzen A."/>
            <person name="Lutzoni F."/>
            <person name="Magnuson J."/>
            <person name="Mondo S."/>
            <person name="Nolan M."/>
            <person name="Ohm R."/>
            <person name="Pangilinan J."/>
            <person name="Park H.-J."/>
            <person name="Ramirez L."/>
            <person name="Alfaro M."/>
            <person name="Sun H."/>
            <person name="Tritt A."/>
            <person name="Yoshinaga Y."/>
            <person name="Zwiers L.-H."/>
            <person name="Turgeon B."/>
            <person name="Goodwin S."/>
            <person name="Spatafora J."/>
            <person name="Crous P."/>
            <person name="Grigoriev I."/>
        </authorList>
    </citation>
    <scope>NUCLEOTIDE SEQUENCE</scope>
    <source>
        <strain evidence="2">ATCC 16933</strain>
    </source>
</reference>
<dbReference type="AlphaFoldDB" id="A0A6A6P7J4"/>
<accession>A0A6A6P7J4</accession>
<proteinExistence type="predicted"/>
<evidence type="ECO:0000256" key="1">
    <source>
        <dbReference type="SAM" id="MobiDB-lite"/>
    </source>
</evidence>
<sequence length="58" mass="6423">MASISISAAHGWSHEHRPACSSARRSPLQPYHVHHHVYCNALGRLWLEPMACLAVAAH</sequence>
<organism evidence="2 3">
    <name type="scientific">Lineolata rhizophorae</name>
    <dbReference type="NCBI Taxonomy" id="578093"/>
    <lineage>
        <taxon>Eukaryota</taxon>
        <taxon>Fungi</taxon>
        <taxon>Dikarya</taxon>
        <taxon>Ascomycota</taxon>
        <taxon>Pezizomycotina</taxon>
        <taxon>Dothideomycetes</taxon>
        <taxon>Dothideomycetes incertae sedis</taxon>
        <taxon>Lineolatales</taxon>
        <taxon>Lineolataceae</taxon>
        <taxon>Lineolata</taxon>
    </lineage>
</organism>
<feature type="region of interest" description="Disordered" evidence="1">
    <location>
        <begin position="1"/>
        <end position="24"/>
    </location>
</feature>
<evidence type="ECO:0000313" key="3">
    <source>
        <dbReference type="Proteomes" id="UP000799766"/>
    </source>
</evidence>
<dbReference type="EMBL" id="MU001674">
    <property type="protein sequence ID" value="KAF2459920.1"/>
    <property type="molecule type" value="Genomic_DNA"/>
</dbReference>
<keyword evidence="3" id="KW-1185">Reference proteome</keyword>